<dbReference type="Proteomes" id="UP001055247">
    <property type="component" value="Unassembled WGS sequence"/>
</dbReference>
<dbReference type="EMBL" id="BPQO01000027">
    <property type="protein sequence ID" value="GJD91477.1"/>
    <property type="molecule type" value="Genomic_DNA"/>
</dbReference>
<dbReference type="InterPro" id="IPR012671">
    <property type="entry name" value="T3SS_PscE/YscE"/>
</dbReference>
<evidence type="ECO:0000256" key="1">
    <source>
        <dbReference type="SAM" id="MobiDB-lite"/>
    </source>
</evidence>
<protein>
    <submittedName>
        <fullName evidence="2">Uncharacterized protein</fullName>
    </submittedName>
</protein>
<evidence type="ECO:0000313" key="3">
    <source>
        <dbReference type="Proteomes" id="UP001055247"/>
    </source>
</evidence>
<keyword evidence="3" id="KW-1185">Reference proteome</keyword>
<dbReference type="Pfam" id="PF08988">
    <property type="entry name" value="T3SS_needle_E"/>
    <property type="match status" value="1"/>
</dbReference>
<reference evidence="2" key="1">
    <citation type="journal article" date="2016" name="Front. Microbiol.">
        <title>Genome Sequence of the Piezophilic, Mesophilic Sulfate-Reducing Bacterium Desulfovibrio indicus J2T.</title>
        <authorList>
            <person name="Cao J."/>
            <person name="Maignien L."/>
            <person name="Shao Z."/>
            <person name="Alain K."/>
            <person name="Jebbar M."/>
        </authorList>
    </citation>
    <scope>NUCLEOTIDE SEQUENCE</scope>
    <source>
        <strain evidence="2">DSM 16372</strain>
    </source>
</reference>
<name>A0AAV4ZSN6_9HYPH</name>
<accession>A0AAV4ZSN6</accession>
<organism evidence="2 3">
    <name type="scientific">Methylobacterium hispanicum</name>
    <dbReference type="NCBI Taxonomy" id="270350"/>
    <lineage>
        <taxon>Bacteria</taxon>
        <taxon>Pseudomonadati</taxon>
        <taxon>Pseudomonadota</taxon>
        <taxon>Alphaproteobacteria</taxon>
        <taxon>Hyphomicrobiales</taxon>
        <taxon>Methylobacteriaceae</taxon>
        <taxon>Methylobacterium</taxon>
    </lineage>
</organism>
<proteinExistence type="predicted"/>
<gene>
    <name evidence="2" type="ORF">BHAOGJBA_5025</name>
</gene>
<comment type="caution">
    <text evidence="2">The sequence shown here is derived from an EMBL/GenBank/DDBJ whole genome shotgun (WGS) entry which is preliminary data.</text>
</comment>
<feature type="region of interest" description="Disordered" evidence="1">
    <location>
        <begin position="1"/>
        <end position="25"/>
    </location>
</feature>
<dbReference type="AlphaFoldDB" id="A0AAV4ZSN6"/>
<evidence type="ECO:0000313" key="2">
    <source>
        <dbReference type="EMBL" id="GJD91477.1"/>
    </source>
</evidence>
<dbReference type="RefSeq" id="WP_066918946.1">
    <property type="nucleotide sequence ID" value="NZ_BPQO01000027.1"/>
</dbReference>
<sequence length="78" mass="8362">MDADRPEPSFGMTDLEEALRGPSGGEVRRASLARLDAALDRVEVQLRAGLDPRHRAPTQSLRAALVTARDLLAAAPTD</sequence>
<reference evidence="2" key="2">
    <citation type="submission" date="2021-08" db="EMBL/GenBank/DDBJ databases">
        <authorList>
            <person name="Tani A."/>
            <person name="Ola A."/>
            <person name="Ogura Y."/>
            <person name="Katsura K."/>
            <person name="Hayashi T."/>
        </authorList>
    </citation>
    <scope>NUCLEOTIDE SEQUENCE</scope>
    <source>
        <strain evidence="2">DSM 16372</strain>
    </source>
</reference>